<name>A0A9N9YD90_9HYPO</name>
<feature type="domain" description="Cupin type-1" evidence="7">
    <location>
        <begin position="64"/>
        <end position="216"/>
    </location>
</feature>
<evidence type="ECO:0000313" key="8">
    <source>
        <dbReference type="EMBL" id="CAH0019146.1"/>
    </source>
</evidence>
<evidence type="ECO:0000256" key="1">
    <source>
        <dbReference type="ARBA" id="ARBA00004613"/>
    </source>
</evidence>
<accession>A0A9N9YD90</accession>
<dbReference type="AlphaFoldDB" id="A0A9N9YD90"/>
<keyword evidence="4" id="KW-0479">Metal-binding</keyword>
<dbReference type="InterPro" id="IPR001929">
    <property type="entry name" value="Germin"/>
</dbReference>
<dbReference type="GO" id="GO:0030145">
    <property type="term" value="F:manganese ion binding"/>
    <property type="evidence" value="ECO:0007669"/>
    <property type="project" value="InterPro"/>
</dbReference>
<comment type="caution">
    <text evidence="8">The sequence shown here is derived from an EMBL/GenBank/DDBJ whole genome shotgun (WGS) entry which is preliminary data.</text>
</comment>
<evidence type="ECO:0000256" key="6">
    <source>
        <dbReference type="SAM" id="SignalP"/>
    </source>
</evidence>
<dbReference type="CDD" id="cd02241">
    <property type="entry name" value="cupin_OxOx"/>
    <property type="match status" value="1"/>
</dbReference>
<dbReference type="PRINTS" id="PR00325">
    <property type="entry name" value="GERMIN"/>
</dbReference>
<protein>
    <recommendedName>
        <fullName evidence="7">Cupin type-1 domain-containing protein</fullName>
    </recommendedName>
</protein>
<evidence type="ECO:0000256" key="4">
    <source>
        <dbReference type="ARBA" id="ARBA00022723"/>
    </source>
</evidence>
<feature type="signal peptide" evidence="6">
    <location>
        <begin position="1"/>
        <end position="23"/>
    </location>
</feature>
<evidence type="ECO:0000256" key="5">
    <source>
        <dbReference type="ARBA" id="ARBA00023211"/>
    </source>
</evidence>
<evidence type="ECO:0000256" key="3">
    <source>
        <dbReference type="ARBA" id="ARBA00022525"/>
    </source>
</evidence>
<organism evidence="8 9">
    <name type="scientific">Clonostachys rhizophaga</name>
    <dbReference type="NCBI Taxonomy" id="160324"/>
    <lineage>
        <taxon>Eukaryota</taxon>
        <taxon>Fungi</taxon>
        <taxon>Dikarya</taxon>
        <taxon>Ascomycota</taxon>
        <taxon>Pezizomycotina</taxon>
        <taxon>Sordariomycetes</taxon>
        <taxon>Hypocreomycetidae</taxon>
        <taxon>Hypocreales</taxon>
        <taxon>Bionectriaceae</taxon>
        <taxon>Clonostachys</taxon>
    </lineage>
</organism>
<dbReference type="SUPFAM" id="SSF51182">
    <property type="entry name" value="RmlC-like cupins"/>
    <property type="match status" value="1"/>
</dbReference>
<dbReference type="EMBL" id="CABFNQ020000551">
    <property type="protein sequence ID" value="CAH0019146.1"/>
    <property type="molecule type" value="Genomic_DNA"/>
</dbReference>
<evidence type="ECO:0000313" key="9">
    <source>
        <dbReference type="Proteomes" id="UP000696573"/>
    </source>
</evidence>
<dbReference type="InterPro" id="IPR014710">
    <property type="entry name" value="RmlC-like_jellyroll"/>
</dbReference>
<dbReference type="Gene3D" id="2.60.120.10">
    <property type="entry name" value="Jelly Rolls"/>
    <property type="match status" value="1"/>
</dbReference>
<comment type="subcellular location">
    <subcellularLocation>
        <location evidence="1">Secreted</location>
    </subcellularLocation>
</comment>
<comment type="similarity">
    <text evidence="2">Belongs to the germin family.</text>
</comment>
<feature type="chain" id="PRO_5040474224" description="Cupin type-1 domain-containing protein" evidence="6">
    <location>
        <begin position="24"/>
        <end position="242"/>
    </location>
</feature>
<dbReference type="Pfam" id="PF00190">
    <property type="entry name" value="Cupin_1"/>
    <property type="match status" value="1"/>
</dbReference>
<keyword evidence="3" id="KW-0964">Secreted</keyword>
<dbReference type="InterPro" id="IPR011051">
    <property type="entry name" value="RmlC_Cupin_sf"/>
</dbReference>
<reference evidence="8" key="1">
    <citation type="submission" date="2021-10" db="EMBL/GenBank/DDBJ databases">
        <authorList>
            <person name="Piombo E."/>
        </authorList>
    </citation>
    <scope>NUCLEOTIDE SEQUENCE</scope>
</reference>
<keyword evidence="9" id="KW-1185">Reference proteome</keyword>
<dbReference type="OrthoDB" id="1921208at2759"/>
<keyword evidence="6" id="KW-0732">Signal</keyword>
<dbReference type="SMART" id="SM00835">
    <property type="entry name" value="Cupin_1"/>
    <property type="match status" value="1"/>
</dbReference>
<dbReference type="GO" id="GO:0005576">
    <property type="term" value="C:extracellular region"/>
    <property type="evidence" value="ECO:0007669"/>
    <property type="project" value="UniProtKB-SubCell"/>
</dbReference>
<gene>
    <name evidence="8" type="ORF">CRHIZ90672A_00011470</name>
</gene>
<sequence>MAPKSSFAAAATAVLALTSSVVAAPSQSVAERDDSGSSLTTQLTIADSYSQSNAGFLTSTVDKFNLLKDEDFVFDFKTGPLAYRKNFPALSTVGGAMAYASLPACGMVALHQHLRANELFVVTSGKIYSEMVPEAGVVANGADRIIKTELTAGQMTIFPQGTLHTQVNMQCQNASAVASFTSDDPGTIMVLPKAFTLTDGLVQTSFGTIFEGKDIDSVRQALPSGALMMVEECLKRCNITKN</sequence>
<dbReference type="PANTHER" id="PTHR31238">
    <property type="entry name" value="GERMIN-LIKE PROTEIN SUBFAMILY 3 MEMBER 3"/>
    <property type="match status" value="1"/>
</dbReference>
<dbReference type="Proteomes" id="UP000696573">
    <property type="component" value="Unassembled WGS sequence"/>
</dbReference>
<evidence type="ECO:0000259" key="7">
    <source>
        <dbReference type="SMART" id="SM00835"/>
    </source>
</evidence>
<evidence type="ECO:0000256" key="2">
    <source>
        <dbReference type="ARBA" id="ARBA00007456"/>
    </source>
</evidence>
<dbReference type="InterPro" id="IPR006045">
    <property type="entry name" value="Cupin_1"/>
</dbReference>
<proteinExistence type="inferred from homology"/>
<keyword evidence="5" id="KW-0464">Manganese</keyword>